<keyword evidence="1" id="KW-0479">Metal-binding</keyword>
<dbReference type="Proteomes" id="UP001334084">
    <property type="component" value="Chromosome 5"/>
</dbReference>
<feature type="domain" description="MULE transposase" evidence="5">
    <location>
        <begin position="183"/>
        <end position="271"/>
    </location>
</feature>
<gene>
    <name evidence="6" type="ORF">VNE69_05238</name>
</gene>
<keyword evidence="2" id="KW-0863">Zinc-finger</keyword>
<dbReference type="Pfam" id="PF04500">
    <property type="entry name" value="FLYWCH"/>
    <property type="match status" value="1"/>
</dbReference>
<evidence type="ECO:0000259" key="5">
    <source>
        <dbReference type="Pfam" id="PF10551"/>
    </source>
</evidence>
<dbReference type="InterPro" id="IPR007588">
    <property type="entry name" value="Znf_FLYWCH"/>
</dbReference>
<dbReference type="GeneID" id="90541462"/>
<evidence type="ECO:0000256" key="1">
    <source>
        <dbReference type="ARBA" id="ARBA00022723"/>
    </source>
</evidence>
<dbReference type="Pfam" id="PF10551">
    <property type="entry name" value="MULE"/>
    <property type="match status" value="1"/>
</dbReference>
<evidence type="ECO:0000259" key="4">
    <source>
        <dbReference type="Pfam" id="PF04500"/>
    </source>
</evidence>
<keyword evidence="3" id="KW-0862">Zinc</keyword>
<dbReference type="EMBL" id="CP142730">
    <property type="protein sequence ID" value="WUR03649.1"/>
    <property type="molecule type" value="Genomic_DNA"/>
</dbReference>
<dbReference type="InterPro" id="IPR018289">
    <property type="entry name" value="MULE_transposase_dom"/>
</dbReference>
<accession>A0AAX4JCB8</accession>
<organism evidence="6 7">
    <name type="scientific">Vairimorpha necatrix</name>
    <dbReference type="NCBI Taxonomy" id="6039"/>
    <lineage>
        <taxon>Eukaryota</taxon>
        <taxon>Fungi</taxon>
        <taxon>Fungi incertae sedis</taxon>
        <taxon>Microsporidia</taxon>
        <taxon>Nosematidae</taxon>
        <taxon>Vairimorpha</taxon>
    </lineage>
</organism>
<dbReference type="Gene3D" id="2.20.25.240">
    <property type="match status" value="1"/>
</dbReference>
<reference evidence="6" key="1">
    <citation type="journal article" date="2024" name="BMC Genomics">
        <title>Functional annotation of a divergent genome using sequence and structure-based similarity.</title>
        <authorList>
            <person name="Svedberg D."/>
            <person name="Winiger R.R."/>
            <person name="Berg A."/>
            <person name="Sharma H."/>
            <person name="Tellgren-Roth C."/>
            <person name="Debrunner-Vossbrinck B.A."/>
            <person name="Vossbrinck C.R."/>
            <person name="Barandun J."/>
        </authorList>
    </citation>
    <scope>NUCLEOTIDE SEQUENCE</scope>
    <source>
        <strain evidence="6">Illinois isolate</strain>
    </source>
</reference>
<name>A0AAX4JCB8_9MICR</name>
<evidence type="ECO:0000256" key="3">
    <source>
        <dbReference type="ARBA" id="ARBA00022833"/>
    </source>
</evidence>
<proteinExistence type="predicted"/>
<sequence length="464" mass="54435">MNDNFEIFKGQRGGQNLIYEDQIYTLDYNKDGTRRWRCSNRSCRGAITMNEQNEIVKKVIHSHEPVPEKCMFKRTIKKIKEQVATSNENSIEIIKKQLPALSTSLDITKMPSIEYLRDTIKRTRNSRLGFITGCIMDIPEVLQVDSKKNRFLRFDSGMQDNNRFIIFFSEFKKSMIEKIDTFVVDGTFKSSPQGFYQIVVFHGHIFGKSFPYIYILLKGKSERSYSRAFDKCKELVIMNVKNFVTDFERGLVNALRISFPGANCNGCLFHLGQAAYKRVGAMGNIEKFKNDSNYNLVFKKILRLAFVPIRDVPVFYNDIKKFIQDNSITTTANFQLYFENNYLVSHVTREDNGGRAVANINFWNVFDRVKNEIPRTSNNAESWNRTINKRMETRNPNIAFFLSRILDCEEMDIYNLKRYKKGLFEAKKTQKAEEKIRIIVKNYKHYSREEYMNALLQHVNFKCE</sequence>
<keyword evidence="7" id="KW-1185">Reference proteome</keyword>
<dbReference type="RefSeq" id="XP_065329794.1">
    <property type="nucleotide sequence ID" value="XM_065473722.1"/>
</dbReference>
<dbReference type="GO" id="GO:0008270">
    <property type="term" value="F:zinc ion binding"/>
    <property type="evidence" value="ECO:0007669"/>
    <property type="project" value="UniProtKB-KW"/>
</dbReference>
<evidence type="ECO:0000256" key="2">
    <source>
        <dbReference type="ARBA" id="ARBA00022771"/>
    </source>
</evidence>
<dbReference type="AlphaFoldDB" id="A0AAX4JCB8"/>
<feature type="domain" description="FLYWCH-type" evidence="4">
    <location>
        <begin position="9"/>
        <end position="63"/>
    </location>
</feature>
<evidence type="ECO:0000313" key="6">
    <source>
        <dbReference type="EMBL" id="WUR03649.1"/>
    </source>
</evidence>
<evidence type="ECO:0000313" key="7">
    <source>
        <dbReference type="Proteomes" id="UP001334084"/>
    </source>
</evidence>
<protein>
    <submittedName>
        <fullName evidence="6">MULE domain-containing protein</fullName>
    </submittedName>
</protein>
<dbReference type="KEGG" id="vnx:VNE69_05238"/>